<evidence type="ECO:0000256" key="6">
    <source>
        <dbReference type="ARBA" id="ARBA00022695"/>
    </source>
</evidence>
<sequence length="748" mass="84815">MQPCCSSQIDRELVENEGILDENGHFNGFGGYMRAKVAKLKHQVHNNVVLKSELFKGLSIYVNGYTDPPAFELRKIFTENGGEYHHYYNHGFTSYTIASSLASLKFKNLRKGEYLLKPAWVTDSILFHTVLPIESYILKPSAAPSAQLKGGVDEFYQRSRLHLISTLAQDLKIFVAELRAKENPEFPSRSKLEGLGDEDGFKLDENVICHIDMDCFFVSVALKSRPALKRKPIAITHSRDANGKGYAEIASCSYEARKFNVKASMWMNEAVKLCPNLICLPYEFDKYKETSKILYSIISKYTLDIRAVSCDELYIDLTSLCKKMKISDPLKVVKVIRDDIEATTHCTASAGLGPNMLIARLATKKAKPNGQFYVNQKESSNLVKNVKISDLPGVGYSAMDKVRSELGIETCRELRKVDVKRLQEVFGQKQGKKLYDQCRGISEPFELTELTNRKSISCDVNFGVRLTTQDDLTAFLADIARNLASRMKSAHAKGKTIGLRLLIRSPGAPIEPAKYGAHGLCDPISKAFHLTEPTNDEQIILNTALSLVKHLKPVISDIRGIALQASKLDFLLFCKKPEATIELSESQMSLHQFLPKRRKNEKNDVIDLTKEDTQEVVVKKRKKKKATVKSAKDLTQYIGKLPKPDIFFCICGHPEHELSLDLYQPPQFEDILILRCRLYRLCLWEMWYELKEEFDDIYDSIFENYRAPMAWIEVVVGIQEEINRNSVRLFGLVALPDERLSTFIKGCD</sequence>
<dbReference type="EMBL" id="CAJFCW020000002">
    <property type="protein sequence ID" value="CAG9090525.1"/>
    <property type="molecule type" value="Genomic_DNA"/>
</dbReference>
<evidence type="ECO:0000256" key="9">
    <source>
        <dbReference type="ARBA" id="ARBA00022842"/>
    </source>
</evidence>
<dbReference type="InterPro" id="IPR036420">
    <property type="entry name" value="BRCT_dom_sf"/>
</dbReference>
<feature type="domain" description="BRCT" evidence="14">
    <location>
        <begin position="50"/>
        <end position="138"/>
    </location>
</feature>
<dbReference type="InterPro" id="IPR017961">
    <property type="entry name" value="DNA_pol_Y-fam_little_finger"/>
</dbReference>
<keyword evidence="8" id="KW-0227">DNA damage</keyword>
<keyword evidence="17" id="KW-1185">Reference proteome</keyword>
<evidence type="ECO:0000256" key="5">
    <source>
        <dbReference type="ARBA" id="ARBA00022679"/>
    </source>
</evidence>
<evidence type="ECO:0000313" key="17">
    <source>
        <dbReference type="Proteomes" id="UP000614601"/>
    </source>
</evidence>
<dbReference type="GO" id="GO:0003887">
    <property type="term" value="F:DNA-directed DNA polymerase activity"/>
    <property type="evidence" value="ECO:0007669"/>
    <property type="project" value="InterPro"/>
</dbReference>
<dbReference type="Pfam" id="PF11799">
    <property type="entry name" value="IMS_C"/>
    <property type="match status" value="1"/>
</dbReference>
<dbReference type="EMBL" id="CAJFDH010000002">
    <property type="protein sequence ID" value="CAD5209999.1"/>
    <property type="molecule type" value="Genomic_DNA"/>
</dbReference>
<feature type="binding site" evidence="13">
    <location>
        <position position="212"/>
    </location>
    <ligand>
        <name>Mg(2+)</name>
        <dbReference type="ChEBI" id="CHEBI:18420"/>
        <label>1</label>
    </ligand>
</feature>
<evidence type="ECO:0000256" key="8">
    <source>
        <dbReference type="ARBA" id="ARBA00022763"/>
    </source>
</evidence>
<evidence type="ECO:0000256" key="4">
    <source>
        <dbReference type="ARBA" id="ARBA00022634"/>
    </source>
</evidence>
<dbReference type="GO" id="GO:0003684">
    <property type="term" value="F:damaged DNA binding"/>
    <property type="evidence" value="ECO:0007669"/>
    <property type="project" value="InterPro"/>
</dbReference>
<dbReference type="GO" id="GO:0042276">
    <property type="term" value="P:error-prone translesion synthesis"/>
    <property type="evidence" value="ECO:0007669"/>
    <property type="project" value="InterPro"/>
</dbReference>
<dbReference type="FunFam" id="3.30.1490.100:FF:000001">
    <property type="entry name" value="DNA repair protein REV1"/>
    <property type="match status" value="1"/>
</dbReference>
<feature type="domain" description="UmuC" evidence="15">
    <location>
        <begin position="208"/>
        <end position="395"/>
    </location>
</feature>
<dbReference type="OrthoDB" id="427711at2759"/>
<dbReference type="SUPFAM" id="SSF52113">
    <property type="entry name" value="BRCT domain"/>
    <property type="match status" value="1"/>
</dbReference>
<keyword evidence="11" id="KW-0234">DNA repair</keyword>
<dbReference type="CDD" id="cd17719">
    <property type="entry name" value="BRCT_Rev1"/>
    <property type="match status" value="1"/>
</dbReference>
<evidence type="ECO:0000256" key="2">
    <source>
        <dbReference type="ARBA" id="ARBA00010945"/>
    </source>
</evidence>
<dbReference type="Gene3D" id="3.30.1490.100">
    <property type="entry name" value="DNA polymerase, Y-family, little finger domain"/>
    <property type="match status" value="1"/>
</dbReference>
<evidence type="ECO:0000256" key="13">
    <source>
        <dbReference type="PIRSR" id="PIRSR036573-2"/>
    </source>
</evidence>
<evidence type="ECO:0000256" key="7">
    <source>
        <dbReference type="ARBA" id="ARBA00022723"/>
    </source>
</evidence>
<dbReference type="Pfam" id="PF00817">
    <property type="entry name" value="IMS"/>
    <property type="match status" value="1"/>
</dbReference>
<dbReference type="GO" id="GO:0005634">
    <property type="term" value="C:nucleus"/>
    <property type="evidence" value="ECO:0007669"/>
    <property type="project" value="UniProtKB-SubCell"/>
</dbReference>
<dbReference type="Proteomes" id="UP000783686">
    <property type="component" value="Unassembled WGS sequence"/>
</dbReference>
<dbReference type="InterPro" id="IPR043128">
    <property type="entry name" value="Rev_trsase/Diguanyl_cyclase"/>
</dbReference>
<proteinExistence type="inferred from homology"/>
<dbReference type="GO" id="GO:0070987">
    <property type="term" value="P:error-free translesion synthesis"/>
    <property type="evidence" value="ECO:0007669"/>
    <property type="project" value="TreeGrafter"/>
</dbReference>
<dbReference type="Pfam" id="PF21999">
    <property type="entry name" value="IMS_HHH_1"/>
    <property type="match status" value="1"/>
</dbReference>
<dbReference type="Gene3D" id="1.10.150.20">
    <property type="entry name" value="5' to 3' exonuclease, C-terminal subdomain"/>
    <property type="match status" value="1"/>
</dbReference>
<protein>
    <recommendedName>
        <fullName evidence="3">DNA repair protein REV1</fullName>
    </recommendedName>
</protein>
<dbReference type="InterPro" id="IPR001357">
    <property type="entry name" value="BRCT_dom"/>
</dbReference>
<evidence type="ECO:0000259" key="15">
    <source>
        <dbReference type="PROSITE" id="PS50173"/>
    </source>
</evidence>
<evidence type="ECO:0000256" key="11">
    <source>
        <dbReference type="ARBA" id="ARBA00023204"/>
    </source>
</evidence>
<dbReference type="Proteomes" id="UP000614601">
    <property type="component" value="Unassembled WGS sequence"/>
</dbReference>
<keyword evidence="12" id="KW-0539">Nucleus</keyword>
<reference evidence="16" key="1">
    <citation type="submission" date="2020-09" db="EMBL/GenBank/DDBJ databases">
        <authorList>
            <person name="Kikuchi T."/>
        </authorList>
    </citation>
    <scope>NUCLEOTIDE SEQUENCE</scope>
    <source>
        <strain evidence="16">SH1</strain>
    </source>
</reference>
<dbReference type="PANTHER" id="PTHR45990:SF1">
    <property type="entry name" value="DNA REPAIR PROTEIN REV1"/>
    <property type="match status" value="1"/>
</dbReference>
<accession>A0A811K4G2</accession>
<keyword evidence="6" id="KW-0548">Nucleotidyltransferase</keyword>
<evidence type="ECO:0000259" key="14">
    <source>
        <dbReference type="PROSITE" id="PS50172"/>
    </source>
</evidence>
<dbReference type="InterPro" id="IPR053848">
    <property type="entry name" value="IMS_HHH_1"/>
</dbReference>
<dbReference type="GO" id="GO:0006281">
    <property type="term" value="P:DNA repair"/>
    <property type="evidence" value="ECO:0007669"/>
    <property type="project" value="UniProtKB-KW"/>
</dbReference>
<dbReference type="PANTHER" id="PTHR45990">
    <property type="entry name" value="DNA REPAIR PROTEIN REV1"/>
    <property type="match status" value="1"/>
</dbReference>
<dbReference type="GO" id="GO:0046872">
    <property type="term" value="F:metal ion binding"/>
    <property type="evidence" value="ECO:0007669"/>
    <property type="project" value="UniProtKB-KW"/>
</dbReference>
<organism evidence="16 17">
    <name type="scientific">Bursaphelenchus okinawaensis</name>
    <dbReference type="NCBI Taxonomy" id="465554"/>
    <lineage>
        <taxon>Eukaryota</taxon>
        <taxon>Metazoa</taxon>
        <taxon>Ecdysozoa</taxon>
        <taxon>Nematoda</taxon>
        <taxon>Chromadorea</taxon>
        <taxon>Rhabditida</taxon>
        <taxon>Tylenchina</taxon>
        <taxon>Tylenchomorpha</taxon>
        <taxon>Aphelenchoidea</taxon>
        <taxon>Aphelenchoididae</taxon>
        <taxon>Bursaphelenchus</taxon>
    </lineage>
</organism>
<dbReference type="AlphaFoldDB" id="A0A811K4G2"/>
<keyword evidence="7 13" id="KW-0479">Metal-binding</keyword>
<dbReference type="Gene3D" id="3.40.50.10190">
    <property type="entry name" value="BRCT domain"/>
    <property type="match status" value="1"/>
</dbReference>
<dbReference type="InterPro" id="IPR001126">
    <property type="entry name" value="UmuC"/>
</dbReference>
<dbReference type="PIRSF" id="PIRSF036573">
    <property type="entry name" value="REV1"/>
    <property type="match status" value="1"/>
</dbReference>
<comment type="subcellular location">
    <subcellularLocation>
        <location evidence="1">Nucleus</location>
    </subcellularLocation>
</comment>
<feature type="binding site" evidence="13">
    <location>
        <position position="311"/>
    </location>
    <ligand>
        <name>Mg(2+)</name>
        <dbReference type="ChEBI" id="CHEBI:18420"/>
        <label>1</label>
    </ligand>
</feature>
<keyword evidence="4" id="KW-0237">DNA synthesis</keyword>
<dbReference type="PROSITE" id="PS50172">
    <property type="entry name" value="BRCT"/>
    <property type="match status" value="1"/>
</dbReference>
<keyword evidence="9 13" id="KW-0460">Magnesium</keyword>
<dbReference type="Gene3D" id="3.30.70.270">
    <property type="match status" value="1"/>
</dbReference>
<keyword evidence="5" id="KW-0808">Transferase</keyword>
<keyword evidence="10" id="KW-0238">DNA-binding</keyword>
<evidence type="ECO:0000256" key="3">
    <source>
        <dbReference type="ARBA" id="ARBA00020399"/>
    </source>
</evidence>
<evidence type="ECO:0000256" key="10">
    <source>
        <dbReference type="ARBA" id="ARBA00023125"/>
    </source>
</evidence>
<dbReference type="SMART" id="SM00292">
    <property type="entry name" value="BRCT"/>
    <property type="match status" value="1"/>
</dbReference>
<dbReference type="SUPFAM" id="SSF100879">
    <property type="entry name" value="Lesion bypass DNA polymerase (Y-family), little finger domain"/>
    <property type="match status" value="1"/>
</dbReference>
<evidence type="ECO:0000256" key="1">
    <source>
        <dbReference type="ARBA" id="ARBA00004123"/>
    </source>
</evidence>
<dbReference type="PROSITE" id="PS50173">
    <property type="entry name" value="UMUC"/>
    <property type="match status" value="1"/>
</dbReference>
<dbReference type="SUPFAM" id="SSF56672">
    <property type="entry name" value="DNA/RNA polymerases"/>
    <property type="match status" value="1"/>
</dbReference>
<comment type="caution">
    <text evidence="16">The sequence shown here is derived from an EMBL/GenBank/DDBJ whole genome shotgun (WGS) entry which is preliminary data.</text>
</comment>
<dbReference type="InterPro" id="IPR036775">
    <property type="entry name" value="DNA_pol_Y-fam_lit_finger_sf"/>
</dbReference>
<evidence type="ECO:0000313" key="16">
    <source>
        <dbReference type="EMBL" id="CAD5209999.1"/>
    </source>
</evidence>
<name>A0A811K4G2_9BILA</name>
<gene>
    <name evidence="16" type="ORF">BOKJ2_LOCUS2968</name>
</gene>
<dbReference type="Gene3D" id="3.40.1170.60">
    <property type="match status" value="1"/>
</dbReference>
<comment type="cofactor">
    <cofactor evidence="13">
        <name>Mg(2+)</name>
        <dbReference type="ChEBI" id="CHEBI:18420"/>
    </cofactor>
    <text evidence="13">Binds 2 magnesium ions.</text>
</comment>
<evidence type="ECO:0000256" key="12">
    <source>
        <dbReference type="ARBA" id="ARBA00023242"/>
    </source>
</evidence>
<dbReference type="InterPro" id="IPR012112">
    <property type="entry name" value="REV1"/>
</dbReference>
<dbReference type="GO" id="GO:0017125">
    <property type="term" value="F:deoxycytidyl transferase activity"/>
    <property type="evidence" value="ECO:0007669"/>
    <property type="project" value="TreeGrafter"/>
</dbReference>
<dbReference type="InterPro" id="IPR043502">
    <property type="entry name" value="DNA/RNA_pol_sf"/>
</dbReference>
<feature type="binding site" evidence="13">
    <location>
        <position position="312"/>
    </location>
    <ligand>
        <name>Mg(2+)</name>
        <dbReference type="ChEBI" id="CHEBI:18420"/>
        <label>1</label>
    </ligand>
</feature>
<comment type="similarity">
    <text evidence="2">Belongs to the DNA polymerase type-Y family.</text>
</comment>
<dbReference type="Pfam" id="PF00533">
    <property type="entry name" value="BRCT"/>
    <property type="match status" value="1"/>
</dbReference>